<dbReference type="UniPathway" id="UPA00109">
    <property type="reaction ID" value="UER00181"/>
</dbReference>
<evidence type="ECO:0000256" key="5">
    <source>
        <dbReference type="ARBA" id="ARBA00023152"/>
    </source>
</evidence>
<evidence type="ECO:0000313" key="8">
    <source>
        <dbReference type="EMBL" id="AEM79480.1"/>
    </source>
</evidence>
<dbReference type="GO" id="GO:0006096">
    <property type="term" value="P:glycolytic process"/>
    <property type="evidence" value="ECO:0007669"/>
    <property type="project" value="UniProtKB-UniPathway"/>
</dbReference>
<gene>
    <name evidence="8" type="ORF">Thewi_2128</name>
</gene>
<evidence type="ECO:0000256" key="2">
    <source>
        <dbReference type="ARBA" id="ARBA00006542"/>
    </source>
</evidence>
<sequence>MKGEMFKMNILKPKLQFDRVKNILVGINVKHYKKHLKDVLHLYADADVSIYNHETIMYEVYSYGEGDEDKQGNLLYGLTVMYPVYIKNECNMTQGHFHVDKNCAEYYFGIEGEGLLLLMNEQREMYVEKVFPGSIHYIDGKYAHRLVNTGDSVFKVAACWPTTAGHDYEAVRKGEFPYRVYKINGKIEFVKR</sequence>
<evidence type="ECO:0000259" key="7">
    <source>
        <dbReference type="Pfam" id="PF06560"/>
    </source>
</evidence>
<keyword evidence="4" id="KW-0312">Gluconeogenesis</keyword>
<keyword evidence="9" id="KW-1185">Reference proteome</keyword>
<dbReference type="CDD" id="cd02218">
    <property type="entry name" value="cupin_PGI"/>
    <property type="match status" value="1"/>
</dbReference>
<accession>G2MTU5</accession>
<evidence type="ECO:0000256" key="3">
    <source>
        <dbReference type="ARBA" id="ARBA00011952"/>
    </source>
</evidence>
<dbReference type="GO" id="GO:0006094">
    <property type="term" value="P:gluconeogenesis"/>
    <property type="evidence" value="ECO:0007669"/>
    <property type="project" value="UniProtKB-KW"/>
</dbReference>
<comment type="catalytic activity">
    <reaction evidence="6">
        <text>alpha-D-glucose 6-phosphate = beta-D-fructose 6-phosphate</text>
        <dbReference type="Rhea" id="RHEA:11816"/>
        <dbReference type="ChEBI" id="CHEBI:57634"/>
        <dbReference type="ChEBI" id="CHEBI:58225"/>
        <dbReference type="EC" id="5.3.1.9"/>
    </reaction>
</comment>
<evidence type="ECO:0000256" key="4">
    <source>
        <dbReference type="ARBA" id="ARBA00022432"/>
    </source>
</evidence>
<organism evidence="8 9">
    <name type="scientific">Thermoanaerobacter wiegelii Rt8.B1</name>
    <dbReference type="NCBI Taxonomy" id="697303"/>
    <lineage>
        <taxon>Bacteria</taxon>
        <taxon>Bacillati</taxon>
        <taxon>Bacillota</taxon>
        <taxon>Clostridia</taxon>
        <taxon>Thermoanaerobacterales</taxon>
        <taxon>Thermoanaerobacteraceae</taxon>
        <taxon>Thermoanaerobacter</taxon>
    </lineage>
</organism>
<comment type="similarity">
    <text evidence="2">Belongs to the archaeal-type GPI family.</text>
</comment>
<keyword evidence="8" id="KW-0413">Isomerase</keyword>
<dbReference type="InterPro" id="IPR014710">
    <property type="entry name" value="RmlC-like_jellyroll"/>
</dbReference>
<dbReference type="EC" id="5.3.1.9" evidence="3"/>
<dbReference type="Gene3D" id="2.60.120.10">
    <property type="entry name" value="Jelly Rolls"/>
    <property type="match status" value="1"/>
</dbReference>
<dbReference type="HOGENOM" id="CLU_105797_0_0_9"/>
<dbReference type="KEGG" id="twi:Thewi_2128"/>
<reference evidence="8 9" key="1">
    <citation type="submission" date="2011-08" db="EMBL/GenBank/DDBJ databases">
        <title>Complete sequence of Thermoanaerobacter wiegelii Rt8.B1.</title>
        <authorList>
            <consortium name="US DOE Joint Genome Institute"/>
            <person name="Lucas S."/>
            <person name="Han J."/>
            <person name="Lapidus A."/>
            <person name="Cheng J.-F."/>
            <person name="Goodwin L."/>
            <person name="Pitluck S."/>
            <person name="Peters L."/>
            <person name="Mikhailova N."/>
            <person name="Zeytun A."/>
            <person name="Daligault H."/>
            <person name="Detter J.C."/>
            <person name="Han C."/>
            <person name="Tapia R."/>
            <person name="Land M."/>
            <person name="Hauser L."/>
            <person name="Kyrpides N."/>
            <person name="Ivanova N."/>
            <person name="Pagani I."/>
            <person name="Hemme C."/>
            <person name="Woyke T."/>
        </authorList>
    </citation>
    <scope>NUCLEOTIDE SEQUENCE [LARGE SCALE GENOMIC DNA]</scope>
    <source>
        <strain evidence="8 9">Rt8.B1</strain>
    </source>
</reference>
<keyword evidence="5" id="KW-0324">Glycolysis</keyword>
<dbReference type="eggNOG" id="COG2140">
    <property type="taxonomic scope" value="Bacteria"/>
</dbReference>
<dbReference type="Pfam" id="PF06560">
    <property type="entry name" value="GPI"/>
    <property type="match status" value="1"/>
</dbReference>
<protein>
    <recommendedName>
        <fullName evidence="3">glucose-6-phosphate isomerase</fullName>
        <ecNumber evidence="3">5.3.1.9</ecNumber>
    </recommendedName>
</protein>
<dbReference type="GO" id="GO:0004347">
    <property type="term" value="F:glucose-6-phosphate isomerase activity"/>
    <property type="evidence" value="ECO:0007669"/>
    <property type="project" value="UniProtKB-EC"/>
</dbReference>
<evidence type="ECO:0000256" key="1">
    <source>
        <dbReference type="ARBA" id="ARBA00004926"/>
    </source>
</evidence>
<proteinExistence type="inferred from homology"/>
<dbReference type="Proteomes" id="UP000008276">
    <property type="component" value="Chromosome"/>
</dbReference>
<dbReference type="AlphaFoldDB" id="G2MTU5"/>
<dbReference type="STRING" id="697303.Thewi_2128"/>
<dbReference type="GO" id="GO:0005737">
    <property type="term" value="C:cytoplasm"/>
    <property type="evidence" value="ECO:0007669"/>
    <property type="project" value="InterPro"/>
</dbReference>
<name>G2MTU5_9THEO</name>
<evidence type="ECO:0000256" key="6">
    <source>
        <dbReference type="ARBA" id="ARBA00029321"/>
    </source>
</evidence>
<feature type="domain" description="Glucose-6-phosphate isomerase prokaryote" evidence="7">
    <location>
        <begin position="51"/>
        <end position="175"/>
    </location>
</feature>
<evidence type="ECO:0000313" key="9">
    <source>
        <dbReference type="Proteomes" id="UP000008276"/>
    </source>
</evidence>
<dbReference type="SUPFAM" id="SSF51182">
    <property type="entry name" value="RmlC-like cupins"/>
    <property type="match status" value="1"/>
</dbReference>
<comment type="pathway">
    <text evidence="1">Carbohydrate degradation; glycolysis; D-glyceraldehyde 3-phosphate and glycerone phosphate from D-glucose: step 2/4.</text>
</comment>
<dbReference type="EMBL" id="CP002991">
    <property type="protein sequence ID" value="AEM79480.1"/>
    <property type="molecule type" value="Genomic_DNA"/>
</dbReference>
<dbReference type="InterPro" id="IPR010551">
    <property type="entry name" value="G6P_isomerase_prok"/>
</dbReference>
<dbReference type="InterPro" id="IPR011051">
    <property type="entry name" value="RmlC_Cupin_sf"/>
</dbReference>